<dbReference type="AlphaFoldDB" id="A0A843V8R5"/>
<proteinExistence type="inferred from homology"/>
<dbReference type="InterPro" id="IPR013087">
    <property type="entry name" value="Znf_C2H2_type"/>
</dbReference>
<dbReference type="EMBL" id="NMUH01001457">
    <property type="protein sequence ID" value="MQL92538.1"/>
    <property type="molecule type" value="Genomic_DNA"/>
</dbReference>
<dbReference type="Pfam" id="PF17800">
    <property type="entry name" value="NPL"/>
    <property type="match status" value="1"/>
</dbReference>
<protein>
    <recommendedName>
        <fullName evidence="4">C2H2-type domain-containing protein</fullName>
    </recommendedName>
</protein>
<dbReference type="PROSITE" id="PS00028">
    <property type="entry name" value="ZINC_FINGER_C2H2_1"/>
    <property type="match status" value="1"/>
</dbReference>
<feature type="domain" description="C2H2-type" evidence="4">
    <location>
        <begin position="282"/>
        <end position="308"/>
    </location>
</feature>
<comment type="similarity">
    <text evidence="1">Belongs to the histone deacetylase HD2 family.</text>
</comment>
<evidence type="ECO:0000256" key="2">
    <source>
        <dbReference type="PROSITE-ProRule" id="PRU00042"/>
    </source>
</evidence>
<feature type="compositionally biased region" description="Basic and acidic residues" evidence="3">
    <location>
        <begin position="115"/>
        <end position="130"/>
    </location>
</feature>
<dbReference type="PROSITE" id="PS50157">
    <property type="entry name" value="ZINC_FINGER_C2H2_2"/>
    <property type="match status" value="1"/>
</dbReference>
<name>A0A843V8R5_COLES</name>
<sequence>MSAMEFWGIEVKPGEIIKCEPGDDHYLHLSQASLGEVKKDKGNENIVISLKFNNQKLVIGTLSADKCPQISYDLNLCYPTTGRMAVSSLLATKPLQGMKNILSDNNDLESEDEDIPVKEENGKAKSKGELAKPNINVPKADSAAKPSVKTEEPKKAEDEDDEDDDSADNEDDSEEDEDDNEEMVEGEDDSDDKDGDEDESSEEETPKQVDGKKRPLGSASKTPAPEKKAKLVTPVGSQKTGGGADGKIGGHTATPHPAKHAGKTPATNDKFKQQTPKFAGSALCKSCNRTFRDETALKAHTKAKHLGK</sequence>
<dbReference type="Proteomes" id="UP000652761">
    <property type="component" value="Unassembled WGS sequence"/>
</dbReference>
<feature type="compositionally biased region" description="Basic and acidic residues" evidence="3">
    <location>
        <begin position="204"/>
        <end position="213"/>
    </location>
</feature>
<gene>
    <name evidence="5" type="ORF">Taro_025164</name>
</gene>
<keyword evidence="2" id="KW-0479">Metal-binding</keyword>
<evidence type="ECO:0000256" key="3">
    <source>
        <dbReference type="SAM" id="MobiDB-lite"/>
    </source>
</evidence>
<comment type="caution">
    <text evidence="5">The sequence shown here is derived from an EMBL/GenBank/DDBJ whole genome shotgun (WGS) entry which is preliminary data.</text>
</comment>
<feature type="compositionally biased region" description="Gly residues" evidence="3">
    <location>
        <begin position="239"/>
        <end position="249"/>
    </location>
</feature>
<feature type="region of interest" description="Disordered" evidence="3">
    <location>
        <begin position="100"/>
        <end position="274"/>
    </location>
</feature>
<evidence type="ECO:0000256" key="1">
    <source>
        <dbReference type="ARBA" id="ARBA00006673"/>
    </source>
</evidence>
<reference evidence="5" key="1">
    <citation type="submission" date="2017-07" db="EMBL/GenBank/DDBJ databases">
        <title>Taro Niue Genome Assembly and Annotation.</title>
        <authorList>
            <person name="Atibalentja N."/>
            <person name="Keating K."/>
            <person name="Fields C.J."/>
        </authorList>
    </citation>
    <scope>NUCLEOTIDE SEQUENCE</scope>
    <source>
        <strain evidence="5">Niue_2</strain>
        <tissue evidence="5">Leaf</tissue>
    </source>
</reference>
<feature type="compositionally biased region" description="Acidic residues" evidence="3">
    <location>
        <begin position="158"/>
        <end position="203"/>
    </location>
</feature>
<organism evidence="5 6">
    <name type="scientific">Colocasia esculenta</name>
    <name type="common">Wild taro</name>
    <name type="synonym">Arum esculentum</name>
    <dbReference type="NCBI Taxonomy" id="4460"/>
    <lineage>
        <taxon>Eukaryota</taxon>
        <taxon>Viridiplantae</taxon>
        <taxon>Streptophyta</taxon>
        <taxon>Embryophyta</taxon>
        <taxon>Tracheophyta</taxon>
        <taxon>Spermatophyta</taxon>
        <taxon>Magnoliopsida</taxon>
        <taxon>Liliopsida</taxon>
        <taxon>Araceae</taxon>
        <taxon>Aroideae</taxon>
        <taxon>Colocasieae</taxon>
        <taxon>Colocasia</taxon>
    </lineage>
</organism>
<accession>A0A843V8R5</accession>
<dbReference type="Gene3D" id="2.60.120.340">
    <property type="entry name" value="Nucleoplasmin core domain"/>
    <property type="match status" value="1"/>
</dbReference>
<evidence type="ECO:0000313" key="6">
    <source>
        <dbReference type="Proteomes" id="UP000652761"/>
    </source>
</evidence>
<dbReference type="OrthoDB" id="2019803at2759"/>
<dbReference type="GO" id="GO:0008270">
    <property type="term" value="F:zinc ion binding"/>
    <property type="evidence" value="ECO:0007669"/>
    <property type="project" value="UniProtKB-KW"/>
</dbReference>
<evidence type="ECO:0000313" key="5">
    <source>
        <dbReference type="EMBL" id="MQL92538.1"/>
    </source>
</evidence>
<keyword evidence="2" id="KW-0863">Zinc-finger</keyword>
<evidence type="ECO:0000259" key="4">
    <source>
        <dbReference type="PROSITE" id="PS50157"/>
    </source>
</evidence>
<dbReference type="InterPro" id="IPR041232">
    <property type="entry name" value="NPL"/>
</dbReference>
<feature type="compositionally biased region" description="Basic and acidic residues" evidence="3">
    <location>
        <begin position="148"/>
        <end position="157"/>
    </location>
</feature>
<keyword evidence="6" id="KW-1185">Reference proteome</keyword>
<keyword evidence="2" id="KW-0862">Zinc</keyword>